<proteinExistence type="predicted"/>
<protein>
    <submittedName>
        <fullName evidence="1">Uncharacterized protein</fullName>
    </submittedName>
</protein>
<name>A0A0G1P341_9BACT</name>
<dbReference type="EMBL" id="LCKF01000026">
    <property type="protein sequence ID" value="KKT90799.1"/>
    <property type="molecule type" value="Genomic_DNA"/>
</dbReference>
<dbReference type="AlphaFoldDB" id="A0A0G1P341"/>
<organism evidence="1 2">
    <name type="scientific">Candidatus Jorgensenbacteria bacterium GW2011_GWA2_45_13</name>
    <dbReference type="NCBI Taxonomy" id="1618662"/>
    <lineage>
        <taxon>Bacteria</taxon>
        <taxon>Candidatus Joergenseniibacteriota</taxon>
    </lineage>
</organism>
<gene>
    <name evidence="1" type="ORF">UW92_C0026G0006</name>
</gene>
<accession>A0A0G1P341</accession>
<dbReference type="Proteomes" id="UP000033966">
    <property type="component" value="Unassembled WGS sequence"/>
</dbReference>
<comment type="caution">
    <text evidence="1">The sequence shown here is derived from an EMBL/GenBank/DDBJ whole genome shotgun (WGS) entry which is preliminary data.</text>
</comment>
<evidence type="ECO:0000313" key="1">
    <source>
        <dbReference type="EMBL" id="KKT90799.1"/>
    </source>
</evidence>
<sequence>MSTKNREVVVPTKFESHKPIPNFMPIPEGYVSLDDFEMNAVFPIVVFSSPSNGDSRISITQKLRDRGDSFIVGKLGD</sequence>
<reference evidence="1 2" key="1">
    <citation type="journal article" date="2015" name="Nature">
        <title>rRNA introns, odd ribosomes, and small enigmatic genomes across a large radiation of phyla.</title>
        <authorList>
            <person name="Brown C.T."/>
            <person name="Hug L.A."/>
            <person name="Thomas B.C."/>
            <person name="Sharon I."/>
            <person name="Castelle C.J."/>
            <person name="Singh A."/>
            <person name="Wilkins M.J."/>
            <person name="Williams K.H."/>
            <person name="Banfield J.F."/>
        </authorList>
    </citation>
    <scope>NUCLEOTIDE SEQUENCE [LARGE SCALE GENOMIC DNA]</scope>
</reference>
<evidence type="ECO:0000313" key="2">
    <source>
        <dbReference type="Proteomes" id="UP000033966"/>
    </source>
</evidence>